<protein>
    <submittedName>
        <fullName evidence="1">Uncharacterized protein</fullName>
    </submittedName>
</protein>
<proteinExistence type="predicted"/>
<organism evidence="1 2">
    <name type="scientific">Cirrhinus mrigala</name>
    <name type="common">Mrigala</name>
    <dbReference type="NCBI Taxonomy" id="683832"/>
    <lineage>
        <taxon>Eukaryota</taxon>
        <taxon>Metazoa</taxon>
        <taxon>Chordata</taxon>
        <taxon>Craniata</taxon>
        <taxon>Vertebrata</taxon>
        <taxon>Euteleostomi</taxon>
        <taxon>Actinopterygii</taxon>
        <taxon>Neopterygii</taxon>
        <taxon>Teleostei</taxon>
        <taxon>Ostariophysi</taxon>
        <taxon>Cypriniformes</taxon>
        <taxon>Cyprinidae</taxon>
        <taxon>Labeoninae</taxon>
        <taxon>Labeonini</taxon>
        <taxon>Cirrhinus</taxon>
    </lineage>
</organism>
<reference evidence="1 2" key="1">
    <citation type="submission" date="2024-05" db="EMBL/GenBank/DDBJ databases">
        <title>Genome sequencing and assembly of Indian major carp, Cirrhinus mrigala (Hamilton, 1822).</title>
        <authorList>
            <person name="Mohindra V."/>
            <person name="Chowdhury L.M."/>
            <person name="Lal K."/>
            <person name="Jena J.K."/>
        </authorList>
    </citation>
    <scope>NUCLEOTIDE SEQUENCE [LARGE SCALE GENOMIC DNA]</scope>
    <source>
        <strain evidence="1">CM1030</strain>
        <tissue evidence="1">Blood</tissue>
    </source>
</reference>
<accession>A0ABD0RMJ9</accession>
<dbReference type="AlphaFoldDB" id="A0ABD0RMJ9"/>
<name>A0ABD0RMJ9_CIRMR</name>
<dbReference type="Proteomes" id="UP001529510">
    <property type="component" value="Unassembled WGS sequence"/>
</dbReference>
<comment type="caution">
    <text evidence="1">The sequence shown here is derived from an EMBL/GenBank/DDBJ whole genome shotgun (WGS) entry which is preliminary data.</text>
</comment>
<evidence type="ECO:0000313" key="1">
    <source>
        <dbReference type="EMBL" id="KAL0199618.1"/>
    </source>
</evidence>
<evidence type="ECO:0000313" key="2">
    <source>
        <dbReference type="Proteomes" id="UP001529510"/>
    </source>
</evidence>
<dbReference type="EMBL" id="JAMKFB020000002">
    <property type="protein sequence ID" value="KAL0199618.1"/>
    <property type="molecule type" value="Genomic_DNA"/>
</dbReference>
<gene>
    <name evidence="1" type="ORF">M9458_002805</name>
</gene>
<sequence length="55" mass="6446">MCILPVLLAFTEDTIRQVPHKITCRRLQRFTGSCSFPFLTLYVPESWIRSELSML</sequence>
<keyword evidence="2" id="KW-1185">Reference proteome</keyword>
<feature type="non-terminal residue" evidence="1">
    <location>
        <position position="55"/>
    </location>
</feature>